<sequence length="517" mass="60142">MCKKYVVLLLFLLKLSCTDGARILSICAYPSYSHQLIHNILTKQLSLRGHQVVQFTVHPLKDNRLVNLTEIDISFLYNYVVNNDYENSYRYPRLLILHLQEMGIRAVTEDVLKLPQMQDILNNKDEKFDLVLVEMGASTIFSLLGNRLKCPVVGVRSVALKLHNHDVIGNPTNPAYISIGHYENIKNRFWKKVDNFIFGFLYRIYFYLHTVPATNELAKKYFPNSSQTVLEAEKNLSLILLNTDPILNGVRPLVPAVVEIGGIHLDQVSKNYSEELKQFLDESMNGIIFVSLGTTTNGTRINKRFIDVLNYTFRNLPYNIVWKWNGPSDNLSKNVRILKWAPQVAVLEHHNIKLFITHGGYLSFEETVYSGVPVIAVPLFADQYVNARRMEKLGIGLMVDYVTVTEKEFLTKVLHVIKNTKYKESVIKISKVIKERPIKPLDKALWWIEYVLRHRGAPYFRSEAIDLNWIQYLALDILLFLLICFIMAIMLLKFVFRFFMYFFIKKQRNRNKHEKVN</sequence>
<proteinExistence type="inferred from homology"/>
<keyword evidence="5" id="KW-1133">Transmembrane helix</keyword>
<dbReference type="InterPro" id="IPR002213">
    <property type="entry name" value="UDP_glucos_trans"/>
</dbReference>
<evidence type="ECO:0000256" key="5">
    <source>
        <dbReference type="RuleBase" id="RU362059"/>
    </source>
</evidence>
<dbReference type="EC" id="2.4.1.17" evidence="5"/>
<name>A0A1W4W5Y4_AGRPL</name>
<comment type="catalytic activity">
    <reaction evidence="5">
        <text>glucuronate acceptor + UDP-alpha-D-glucuronate = acceptor beta-D-glucuronoside + UDP + H(+)</text>
        <dbReference type="Rhea" id="RHEA:21032"/>
        <dbReference type="ChEBI" id="CHEBI:15378"/>
        <dbReference type="ChEBI" id="CHEBI:58052"/>
        <dbReference type="ChEBI" id="CHEBI:58223"/>
        <dbReference type="ChEBI" id="CHEBI:132367"/>
        <dbReference type="ChEBI" id="CHEBI:132368"/>
        <dbReference type="EC" id="2.4.1.17"/>
    </reaction>
</comment>
<evidence type="ECO:0000256" key="1">
    <source>
        <dbReference type="ARBA" id="ARBA00009995"/>
    </source>
</evidence>
<evidence type="ECO:0000256" key="3">
    <source>
        <dbReference type="ARBA" id="ARBA00022679"/>
    </source>
</evidence>
<keyword evidence="6" id="KW-1185">Reference proteome</keyword>
<accession>A0A1W4W5Y4</accession>
<comment type="similarity">
    <text evidence="1 4">Belongs to the UDP-glycosyltransferase family.</text>
</comment>
<gene>
    <name evidence="7" type="primary">LOC108732967</name>
</gene>
<dbReference type="FunFam" id="3.40.50.2000:FF:000021">
    <property type="entry name" value="UDP-glucuronosyltransferase"/>
    <property type="match status" value="1"/>
</dbReference>
<dbReference type="InterPro" id="IPR050271">
    <property type="entry name" value="UDP-glycosyltransferase"/>
</dbReference>
<dbReference type="PANTHER" id="PTHR48043:SF159">
    <property type="entry name" value="EG:EG0003.4 PROTEIN-RELATED"/>
    <property type="match status" value="1"/>
</dbReference>
<dbReference type="Gene3D" id="3.40.50.2000">
    <property type="entry name" value="Glycogen Phosphorylase B"/>
    <property type="match status" value="1"/>
</dbReference>
<evidence type="ECO:0000256" key="4">
    <source>
        <dbReference type="RuleBase" id="RU003718"/>
    </source>
</evidence>
<feature type="transmembrane region" description="Helical" evidence="5">
    <location>
        <begin position="477"/>
        <end position="504"/>
    </location>
</feature>
<dbReference type="GO" id="GO:0015020">
    <property type="term" value="F:glucuronosyltransferase activity"/>
    <property type="evidence" value="ECO:0007669"/>
    <property type="project" value="UniProtKB-EC"/>
</dbReference>
<dbReference type="InParanoid" id="A0A1W4W5Y4"/>
<keyword evidence="5" id="KW-0732">Signal</keyword>
<comment type="subcellular location">
    <subcellularLocation>
        <location evidence="5">Membrane</location>
        <topology evidence="5">Single-pass membrane protein</topology>
    </subcellularLocation>
</comment>
<dbReference type="PROSITE" id="PS00375">
    <property type="entry name" value="UDPGT"/>
    <property type="match status" value="1"/>
</dbReference>
<feature type="chain" id="PRO_5010597794" description="UDP-glucuronosyltransferase" evidence="5">
    <location>
        <begin position="21"/>
        <end position="517"/>
    </location>
</feature>
<evidence type="ECO:0000313" key="7">
    <source>
        <dbReference type="RefSeq" id="XP_018319519.1"/>
    </source>
</evidence>
<dbReference type="GeneID" id="108732967"/>
<dbReference type="RefSeq" id="XP_018319519.1">
    <property type="nucleotide sequence ID" value="XM_018464017.2"/>
</dbReference>
<dbReference type="Pfam" id="PF00201">
    <property type="entry name" value="UDPGT"/>
    <property type="match status" value="1"/>
</dbReference>
<reference evidence="7" key="1">
    <citation type="submission" date="2025-08" db="UniProtKB">
        <authorList>
            <consortium name="RefSeq"/>
        </authorList>
    </citation>
    <scope>IDENTIFICATION</scope>
    <source>
        <tissue evidence="7">Entire body</tissue>
    </source>
</reference>
<dbReference type="OrthoDB" id="6724220at2759"/>
<organism evidence="6 7">
    <name type="scientific">Agrilus planipennis</name>
    <name type="common">Emerald ash borer</name>
    <name type="synonym">Agrilus marcopoli</name>
    <dbReference type="NCBI Taxonomy" id="224129"/>
    <lineage>
        <taxon>Eukaryota</taxon>
        <taxon>Metazoa</taxon>
        <taxon>Ecdysozoa</taxon>
        <taxon>Arthropoda</taxon>
        <taxon>Hexapoda</taxon>
        <taxon>Insecta</taxon>
        <taxon>Pterygota</taxon>
        <taxon>Neoptera</taxon>
        <taxon>Endopterygota</taxon>
        <taxon>Coleoptera</taxon>
        <taxon>Polyphaga</taxon>
        <taxon>Elateriformia</taxon>
        <taxon>Buprestoidea</taxon>
        <taxon>Buprestidae</taxon>
        <taxon>Agrilinae</taxon>
        <taxon>Agrilus</taxon>
    </lineage>
</organism>
<dbReference type="GO" id="GO:0016020">
    <property type="term" value="C:membrane"/>
    <property type="evidence" value="ECO:0007669"/>
    <property type="project" value="UniProtKB-SubCell"/>
</dbReference>
<feature type="signal peptide" evidence="5">
    <location>
        <begin position="1"/>
        <end position="20"/>
    </location>
</feature>
<dbReference type="KEGG" id="apln:108732967"/>
<protein>
    <recommendedName>
        <fullName evidence="5">UDP-glucuronosyltransferase</fullName>
        <ecNumber evidence="5">2.4.1.17</ecNumber>
    </recommendedName>
</protein>
<dbReference type="PANTHER" id="PTHR48043">
    <property type="entry name" value="EG:EG0003.4 PROTEIN-RELATED"/>
    <property type="match status" value="1"/>
</dbReference>
<keyword evidence="5" id="KW-0472">Membrane</keyword>
<dbReference type="CDD" id="cd03784">
    <property type="entry name" value="GT1_Gtf-like"/>
    <property type="match status" value="1"/>
</dbReference>
<evidence type="ECO:0000313" key="6">
    <source>
        <dbReference type="Proteomes" id="UP000192223"/>
    </source>
</evidence>
<dbReference type="AlphaFoldDB" id="A0A1W4W5Y4"/>
<keyword evidence="3 4" id="KW-0808">Transferase</keyword>
<evidence type="ECO:0000256" key="2">
    <source>
        <dbReference type="ARBA" id="ARBA00022676"/>
    </source>
</evidence>
<dbReference type="InterPro" id="IPR035595">
    <property type="entry name" value="UDP_glycos_trans_CS"/>
</dbReference>
<keyword evidence="2 4" id="KW-0328">Glycosyltransferase</keyword>
<dbReference type="SUPFAM" id="SSF53756">
    <property type="entry name" value="UDP-Glycosyltransferase/glycogen phosphorylase"/>
    <property type="match status" value="1"/>
</dbReference>
<keyword evidence="5" id="KW-0812">Transmembrane</keyword>
<dbReference type="Proteomes" id="UP000192223">
    <property type="component" value="Unplaced"/>
</dbReference>